<evidence type="ECO:0000313" key="1">
    <source>
        <dbReference type="EMBL" id="KAJ8465094.1"/>
    </source>
</evidence>
<proteinExistence type="predicted"/>
<sequence>MPGHPLSLVAFTTAIRAKEVISPPRLSPFHLSLASLTLSRPHRGSVDICVWCSYLVDASTRTTMEKISSNCQAHQNYDGEDKFMIIIFHFALHSITTECLKSRTSLLFYSSDFKI</sequence>
<dbReference type="Proteomes" id="UP001222027">
    <property type="component" value="Unassembled WGS sequence"/>
</dbReference>
<evidence type="ECO:0000313" key="2">
    <source>
        <dbReference type="Proteomes" id="UP001222027"/>
    </source>
</evidence>
<accession>A0AAV8Q175</accession>
<organism evidence="1 2">
    <name type="scientific">Ensete ventricosum</name>
    <name type="common">Abyssinian banana</name>
    <name type="synonym">Musa ensete</name>
    <dbReference type="NCBI Taxonomy" id="4639"/>
    <lineage>
        <taxon>Eukaryota</taxon>
        <taxon>Viridiplantae</taxon>
        <taxon>Streptophyta</taxon>
        <taxon>Embryophyta</taxon>
        <taxon>Tracheophyta</taxon>
        <taxon>Spermatophyta</taxon>
        <taxon>Magnoliopsida</taxon>
        <taxon>Liliopsida</taxon>
        <taxon>Zingiberales</taxon>
        <taxon>Musaceae</taxon>
        <taxon>Ensete</taxon>
    </lineage>
</organism>
<keyword evidence="2" id="KW-1185">Reference proteome</keyword>
<name>A0AAV8Q175_ENSVE</name>
<dbReference type="AlphaFoldDB" id="A0AAV8Q175"/>
<comment type="caution">
    <text evidence="1">The sequence shown here is derived from an EMBL/GenBank/DDBJ whole genome shotgun (WGS) entry which is preliminary data.</text>
</comment>
<reference evidence="1 2" key="1">
    <citation type="submission" date="2022-12" db="EMBL/GenBank/DDBJ databases">
        <title>Chromosome-scale assembly of the Ensete ventricosum genome.</title>
        <authorList>
            <person name="Dussert Y."/>
            <person name="Stocks J."/>
            <person name="Wendawek A."/>
            <person name="Woldeyes F."/>
            <person name="Nichols R.A."/>
            <person name="Borrell J.S."/>
        </authorList>
    </citation>
    <scope>NUCLEOTIDE SEQUENCE [LARGE SCALE GENOMIC DNA]</scope>
    <source>
        <strain evidence="2">cv. Maze</strain>
        <tissue evidence="1">Seeds</tissue>
    </source>
</reference>
<protein>
    <submittedName>
        <fullName evidence="1">Uncharacterized protein</fullName>
    </submittedName>
</protein>
<dbReference type="EMBL" id="JAQQAF010000008">
    <property type="protein sequence ID" value="KAJ8465094.1"/>
    <property type="molecule type" value="Genomic_DNA"/>
</dbReference>
<gene>
    <name evidence="1" type="ORF">OPV22_027646</name>
</gene>